<feature type="chain" id="PRO_5045059010" evidence="1">
    <location>
        <begin position="23"/>
        <end position="189"/>
    </location>
</feature>
<reference evidence="2 3" key="1">
    <citation type="submission" date="2024-03" db="EMBL/GenBank/DDBJ databases">
        <title>Pseudoalteromonas qingdaonensis sp. nov., isolated from the intestines of marine benthic organisms.</title>
        <authorList>
            <person name="Lin X."/>
            <person name="Fang S."/>
            <person name="Hu X."/>
        </authorList>
    </citation>
    <scope>NUCLEOTIDE SEQUENCE [LARGE SCALE GENOMIC DNA]</scope>
    <source>
        <strain evidence="2 3">YIC-827</strain>
    </source>
</reference>
<dbReference type="EMBL" id="JBCGCU010000016">
    <property type="protein sequence ID" value="MEM0516322.1"/>
    <property type="molecule type" value="Genomic_DNA"/>
</dbReference>
<sequence>MKQWLVGMVLAGVALLSGCASHAPLSVFSLTSGELEQSLLQQSDRYGANATVMGVPMELTVNDIGVQIGPEHSPNGIELALDNTVMMQALALKVPVRVRLNIAAAPYFNAKQDAIYLQDFKILNAEIDAMGYRGKLAPLSEQVQQLLTQALSQYPVYSLNKQDPKQALLSRFKLALEVNPGVITLTSGL</sequence>
<keyword evidence="1" id="KW-0732">Signal</keyword>
<dbReference type="Pfam" id="PF07273">
    <property type="entry name" value="DUF1439"/>
    <property type="match status" value="1"/>
</dbReference>
<dbReference type="Proteomes" id="UP001447008">
    <property type="component" value="Unassembled WGS sequence"/>
</dbReference>
<accession>A0ABU9N199</accession>
<organism evidence="2 3">
    <name type="scientific">Pseudoalteromonas qingdaonensis</name>
    <dbReference type="NCBI Taxonomy" id="3131913"/>
    <lineage>
        <taxon>Bacteria</taxon>
        <taxon>Pseudomonadati</taxon>
        <taxon>Pseudomonadota</taxon>
        <taxon>Gammaproteobacteria</taxon>
        <taxon>Alteromonadales</taxon>
        <taxon>Pseudoalteromonadaceae</taxon>
        <taxon>Pseudoalteromonas</taxon>
    </lineage>
</organism>
<dbReference type="Gene3D" id="3.15.10.40">
    <property type="entry name" value="Uncharacterised protein PF07273, DUF1439"/>
    <property type="match status" value="1"/>
</dbReference>
<feature type="signal peptide" evidence="1">
    <location>
        <begin position="1"/>
        <end position="22"/>
    </location>
</feature>
<dbReference type="InterPro" id="IPR010835">
    <property type="entry name" value="DUF1439"/>
</dbReference>
<comment type="caution">
    <text evidence="2">The sequence shown here is derived from an EMBL/GenBank/DDBJ whole genome shotgun (WGS) entry which is preliminary data.</text>
</comment>
<dbReference type="PROSITE" id="PS51257">
    <property type="entry name" value="PROKAR_LIPOPROTEIN"/>
    <property type="match status" value="1"/>
</dbReference>
<proteinExistence type="predicted"/>
<evidence type="ECO:0000313" key="2">
    <source>
        <dbReference type="EMBL" id="MEM0516322.1"/>
    </source>
</evidence>
<evidence type="ECO:0000256" key="1">
    <source>
        <dbReference type="SAM" id="SignalP"/>
    </source>
</evidence>
<dbReference type="RefSeq" id="WP_342679725.1">
    <property type="nucleotide sequence ID" value="NZ_JBCGCU010000016.1"/>
</dbReference>
<protein>
    <submittedName>
        <fullName evidence="2">DUF1439 domain-containing protein</fullName>
    </submittedName>
</protein>
<gene>
    <name evidence="2" type="ORF">WCN91_13015</name>
</gene>
<name>A0ABU9N199_9GAMM</name>
<evidence type="ECO:0000313" key="3">
    <source>
        <dbReference type="Proteomes" id="UP001447008"/>
    </source>
</evidence>
<keyword evidence="3" id="KW-1185">Reference proteome</keyword>